<dbReference type="Proteomes" id="UP001642360">
    <property type="component" value="Unassembled WGS sequence"/>
</dbReference>
<dbReference type="EMBL" id="CAUOFW020002674">
    <property type="protein sequence ID" value="CAK9155294.1"/>
    <property type="molecule type" value="Genomic_DNA"/>
</dbReference>
<evidence type="ECO:0000313" key="2">
    <source>
        <dbReference type="Proteomes" id="UP001642360"/>
    </source>
</evidence>
<protein>
    <submittedName>
        <fullName evidence="1">Uncharacterized protein</fullName>
    </submittedName>
</protein>
<keyword evidence="2" id="KW-1185">Reference proteome</keyword>
<proteinExistence type="predicted"/>
<sequence length="129" mass="13995">IVKHPKSSKTSNSKDKVVVLPTLALPKITPLKEEVNHQPSSSKSLQATPKAFGISQQPQAQTTCLPTTSHQAQCNPAIESPNRFVELCNENNPINDSVVAINEDDQALASLSDELVLNELVASKKEKKK</sequence>
<accession>A0ABC8SDM2</accession>
<name>A0ABC8SDM2_9AQUA</name>
<reference evidence="1 2" key="1">
    <citation type="submission" date="2024-02" db="EMBL/GenBank/DDBJ databases">
        <authorList>
            <person name="Vignale AGUSTIN F."/>
            <person name="Sosa J E."/>
            <person name="Modenutti C."/>
        </authorList>
    </citation>
    <scope>NUCLEOTIDE SEQUENCE [LARGE SCALE GENOMIC DNA]</scope>
</reference>
<organism evidence="1 2">
    <name type="scientific">Ilex paraguariensis</name>
    <name type="common">yerba mate</name>
    <dbReference type="NCBI Taxonomy" id="185542"/>
    <lineage>
        <taxon>Eukaryota</taxon>
        <taxon>Viridiplantae</taxon>
        <taxon>Streptophyta</taxon>
        <taxon>Embryophyta</taxon>
        <taxon>Tracheophyta</taxon>
        <taxon>Spermatophyta</taxon>
        <taxon>Magnoliopsida</taxon>
        <taxon>eudicotyledons</taxon>
        <taxon>Gunneridae</taxon>
        <taxon>Pentapetalae</taxon>
        <taxon>asterids</taxon>
        <taxon>campanulids</taxon>
        <taxon>Aquifoliales</taxon>
        <taxon>Aquifoliaceae</taxon>
        <taxon>Ilex</taxon>
    </lineage>
</organism>
<dbReference type="AlphaFoldDB" id="A0ABC8SDM2"/>
<comment type="caution">
    <text evidence="1">The sequence shown here is derived from an EMBL/GenBank/DDBJ whole genome shotgun (WGS) entry which is preliminary data.</text>
</comment>
<feature type="non-terminal residue" evidence="1">
    <location>
        <position position="1"/>
    </location>
</feature>
<evidence type="ECO:0000313" key="1">
    <source>
        <dbReference type="EMBL" id="CAK9155294.1"/>
    </source>
</evidence>
<gene>
    <name evidence="1" type="ORF">ILEXP_LOCUS23693</name>
</gene>